<comment type="caution">
    <text evidence="6">The sequence shown here is derived from an EMBL/GenBank/DDBJ whole genome shotgun (WGS) entry which is preliminary data.</text>
</comment>
<dbReference type="Pfam" id="PF07714">
    <property type="entry name" value="PK_Tyr_Ser-Thr"/>
    <property type="match status" value="1"/>
</dbReference>
<dbReference type="PROSITE" id="PS50011">
    <property type="entry name" value="PROTEIN_KINASE_DOM"/>
    <property type="match status" value="1"/>
</dbReference>
<dbReference type="PRINTS" id="PR00109">
    <property type="entry name" value="TYRKINASE"/>
</dbReference>
<accession>A0ABR1AVN6</accession>
<dbReference type="Gene3D" id="3.30.200.20">
    <property type="entry name" value="Phosphorylase Kinase, domain 1"/>
    <property type="match status" value="1"/>
</dbReference>
<dbReference type="Gene3D" id="1.10.510.10">
    <property type="entry name" value="Transferase(Phosphotransferase) domain 1"/>
    <property type="match status" value="1"/>
</dbReference>
<dbReference type="InterPro" id="IPR055162">
    <property type="entry name" value="RET_CRD"/>
</dbReference>
<keyword evidence="3" id="KW-0547">Nucleotide-binding</keyword>
<evidence type="ECO:0000256" key="1">
    <source>
        <dbReference type="ARBA" id="ARBA00004167"/>
    </source>
</evidence>
<dbReference type="EMBL" id="JAWJWF010000045">
    <property type="protein sequence ID" value="KAK6628012.1"/>
    <property type="molecule type" value="Genomic_DNA"/>
</dbReference>
<gene>
    <name evidence="6" type="ORF">RUM44_010494</name>
</gene>
<evidence type="ECO:0000259" key="5">
    <source>
        <dbReference type="PROSITE" id="PS50011"/>
    </source>
</evidence>
<dbReference type="SUPFAM" id="SSF56112">
    <property type="entry name" value="Protein kinase-like (PK-like)"/>
    <property type="match status" value="1"/>
</dbReference>
<evidence type="ECO:0000256" key="3">
    <source>
        <dbReference type="PROSITE-ProRule" id="PRU10141"/>
    </source>
</evidence>
<dbReference type="InterPro" id="IPR017441">
    <property type="entry name" value="Protein_kinase_ATP_BS"/>
</dbReference>
<evidence type="ECO:0000313" key="6">
    <source>
        <dbReference type="EMBL" id="KAK6628012.1"/>
    </source>
</evidence>
<reference evidence="6 7" key="1">
    <citation type="submission" date="2023-09" db="EMBL/GenBank/DDBJ databases">
        <title>Genomes of two closely related lineages of the louse Polyplax serrata with different host specificities.</title>
        <authorList>
            <person name="Martinu J."/>
            <person name="Tarabai H."/>
            <person name="Stefka J."/>
            <person name="Hypsa V."/>
        </authorList>
    </citation>
    <scope>NUCLEOTIDE SEQUENCE [LARGE SCALE GENOMIC DNA]</scope>
    <source>
        <strain evidence="6">98ZLc_SE</strain>
    </source>
</reference>
<feature type="transmembrane region" description="Helical" evidence="4">
    <location>
        <begin position="397"/>
        <end position="419"/>
    </location>
</feature>
<feature type="domain" description="Protein kinase" evidence="5">
    <location>
        <begin position="480"/>
        <end position="757"/>
    </location>
</feature>
<dbReference type="Pfam" id="PF22540">
    <property type="entry name" value="RET_CRD"/>
    <property type="match status" value="1"/>
</dbReference>
<dbReference type="InterPro" id="IPR050122">
    <property type="entry name" value="RTK"/>
</dbReference>
<proteinExistence type="predicted"/>
<protein>
    <recommendedName>
        <fullName evidence="5">Protein kinase domain-containing protein</fullName>
    </recommendedName>
</protein>
<dbReference type="InterPro" id="IPR001245">
    <property type="entry name" value="Ser-Thr/Tyr_kinase_cat_dom"/>
</dbReference>
<keyword evidence="4" id="KW-0472">Membrane</keyword>
<dbReference type="PROSITE" id="PS00107">
    <property type="entry name" value="PROTEIN_KINASE_ATP"/>
    <property type="match status" value="1"/>
</dbReference>
<name>A0ABR1AVN6_POLSC</name>
<comment type="catalytic activity">
    <reaction evidence="2">
        <text>L-tyrosyl-[protein] + ATP = O-phospho-L-tyrosyl-[protein] + ADP + H(+)</text>
        <dbReference type="Rhea" id="RHEA:10596"/>
        <dbReference type="Rhea" id="RHEA-COMP:10136"/>
        <dbReference type="Rhea" id="RHEA-COMP:20101"/>
        <dbReference type="ChEBI" id="CHEBI:15378"/>
        <dbReference type="ChEBI" id="CHEBI:30616"/>
        <dbReference type="ChEBI" id="CHEBI:46858"/>
        <dbReference type="ChEBI" id="CHEBI:61978"/>
        <dbReference type="ChEBI" id="CHEBI:456216"/>
        <dbReference type="EC" id="2.7.10.1"/>
    </reaction>
</comment>
<keyword evidence="7" id="KW-1185">Reference proteome</keyword>
<dbReference type="InterPro" id="IPR011009">
    <property type="entry name" value="Kinase-like_dom_sf"/>
</dbReference>
<dbReference type="InterPro" id="IPR008266">
    <property type="entry name" value="Tyr_kinase_AS"/>
</dbReference>
<dbReference type="Proteomes" id="UP001359485">
    <property type="component" value="Unassembled WGS sequence"/>
</dbReference>
<sequence>MDERIATWIINHPGRDNFNLKFSLKNDTNDNFNMECSPKSVDSFTDVSYYECDITAKKTIHIKSRYSAYVEIEDTSVPREDPDRFYYQDITLEPTKFERLSAMRTAKPEDNFMLDLKYEEYAIVSKKAVVGTRVSEPVLVSSGLTPTETRKRMSVSEIKFKMLTPGAFNVTEVGGVVFVSNRHMLKEAIYRLKITGVYSNGYRFFSTVQVNVTDTKPSPGNEICAKVSNESLRPSCSEKRSKTECEKTCGVSTGQLKSFDGKGPATVGCTWRSNENPQKLSKTYQTCSPDLSTCPDRFCDSLEVLFPKICPQDCTEYVFGSANKENHLPGIASATGVCTCDNRQKCLCSLVTGVESSKQNERRKLKQIVNDTVVSRQREAISAMKASHTDNCGMVCFLSIAGGAVIFVCGTFTILLMIYRRRIKKRCPNQGPLKEDMVNINYEEYLEQPGDIIRPLTQSITVKEIPEYYDKKWEFPRYRLTIEETIGEGEFGKVLKARADGIGGNQGSTTVAVKTLKDNAKDCELADLISEYQLMKEIDHPNVIHLLGACTKLDGPIYIIIEYAKYGSLRNYLRKNRYVSYEQIVDKVNSVQAVTPKDILTFAWQIAKGMNYLTDMKLVHRDLAARNVLVAEGLICKISDFGLTRDIYEDDTYLKRSKGRVPVKWMALESLADHIYTTKSDVWSYGVVLWELVTTGSSPYPGIAGQNLFHLLKSGYRMEKPPNCSNELYQILRSCWHENPSHRPTFKSLVAKLEEMLGEGKDYLDLNPRTAENKTYFSEFLPEREESDVFLPHNPHQGSWQTPDNGVFTVKFEMFEKSCKIGCPVGKCVCQLGLRYENEKVVAMPRYENEGMEDTGYVQPTGEPKLVNGLRSSPVCDTIRV</sequence>
<dbReference type="InterPro" id="IPR000719">
    <property type="entry name" value="Prot_kinase_dom"/>
</dbReference>
<dbReference type="PANTHER" id="PTHR24416">
    <property type="entry name" value="TYROSINE-PROTEIN KINASE RECEPTOR"/>
    <property type="match status" value="1"/>
</dbReference>
<keyword evidence="4" id="KW-0812">Transmembrane</keyword>
<dbReference type="PROSITE" id="PS00109">
    <property type="entry name" value="PROTEIN_KINASE_TYR"/>
    <property type="match status" value="1"/>
</dbReference>
<feature type="binding site" evidence="3">
    <location>
        <position position="514"/>
    </location>
    <ligand>
        <name>ATP</name>
        <dbReference type="ChEBI" id="CHEBI:30616"/>
    </ligand>
</feature>
<evidence type="ECO:0000256" key="4">
    <source>
        <dbReference type="SAM" id="Phobius"/>
    </source>
</evidence>
<keyword evidence="4" id="KW-1133">Transmembrane helix</keyword>
<evidence type="ECO:0000313" key="7">
    <source>
        <dbReference type="Proteomes" id="UP001359485"/>
    </source>
</evidence>
<organism evidence="6 7">
    <name type="scientific">Polyplax serrata</name>
    <name type="common">Common mouse louse</name>
    <dbReference type="NCBI Taxonomy" id="468196"/>
    <lineage>
        <taxon>Eukaryota</taxon>
        <taxon>Metazoa</taxon>
        <taxon>Ecdysozoa</taxon>
        <taxon>Arthropoda</taxon>
        <taxon>Hexapoda</taxon>
        <taxon>Insecta</taxon>
        <taxon>Pterygota</taxon>
        <taxon>Neoptera</taxon>
        <taxon>Paraneoptera</taxon>
        <taxon>Psocodea</taxon>
        <taxon>Troctomorpha</taxon>
        <taxon>Phthiraptera</taxon>
        <taxon>Anoplura</taxon>
        <taxon>Polyplacidae</taxon>
        <taxon>Polyplax</taxon>
    </lineage>
</organism>
<dbReference type="SMART" id="SM00219">
    <property type="entry name" value="TyrKc"/>
    <property type="match status" value="1"/>
</dbReference>
<evidence type="ECO:0000256" key="2">
    <source>
        <dbReference type="ARBA" id="ARBA00051243"/>
    </source>
</evidence>
<dbReference type="PANTHER" id="PTHR24416:SF617">
    <property type="entry name" value="RET ONCOGENE, ISOFORM A"/>
    <property type="match status" value="1"/>
</dbReference>
<dbReference type="InterPro" id="IPR020635">
    <property type="entry name" value="Tyr_kinase_cat_dom"/>
</dbReference>
<comment type="subcellular location">
    <subcellularLocation>
        <location evidence="1">Membrane</location>
        <topology evidence="1">Single-pass membrane protein</topology>
    </subcellularLocation>
</comment>
<keyword evidence="3" id="KW-0067">ATP-binding</keyword>